<evidence type="ECO:0000259" key="3">
    <source>
        <dbReference type="PROSITE" id="PS50157"/>
    </source>
</evidence>
<keyword evidence="5" id="KW-1185">Reference proteome</keyword>
<dbReference type="EMBL" id="KZ293435">
    <property type="protein sequence ID" value="PBK67760.1"/>
    <property type="molecule type" value="Genomic_DNA"/>
</dbReference>
<keyword evidence="1" id="KW-0479">Metal-binding</keyword>
<feature type="domain" description="C2H2-type" evidence="3">
    <location>
        <begin position="4"/>
        <end position="38"/>
    </location>
</feature>
<keyword evidence="1" id="KW-0862">Zinc</keyword>
<protein>
    <submittedName>
        <fullName evidence="4">Zn-finger domain-containing protein</fullName>
    </submittedName>
</protein>
<dbReference type="STRING" id="1076256.A0A2H3BDK9"/>
<proteinExistence type="predicted"/>
<evidence type="ECO:0000256" key="2">
    <source>
        <dbReference type="SAM" id="MobiDB-lite"/>
    </source>
</evidence>
<dbReference type="PROSITE" id="PS50157">
    <property type="entry name" value="ZINC_FINGER_C2H2_2"/>
    <property type="match status" value="1"/>
</dbReference>
<feature type="compositionally biased region" description="Polar residues" evidence="2">
    <location>
        <begin position="96"/>
        <end position="110"/>
    </location>
</feature>
<keyword evidence="1" id="KW-0863">Zinc-finger</keyword>
<evidence type="ECO:0000256" key="1">
    <source>
        <dbReference type="PROSITE-ProRule" id="PRU00042"/>
    </source>
</evidence>
<evidence type="ECO:0000313" key="5">
    <source>
        <dbReference type="Proteomes" id="UP000218334"/>
    </source>
</evidence>
<sequence length="955" mass="109240">MPSRTCPHCGKAFPTADGLNRHISHSKKCLADHKEEIAQRGFDAWNAPAQLLQSQPDDIHIPDNENPDTPIPELDIEVQVLNDIEPDVSDTHPDTSEATSQQPASPSPHRTTVEDVPDEDDLSDQADHRYILACPEELRAGEPKIRERLAKEGSEWGPFADEDEWQLAEWLLKNVGQMQAEAFLKLPITQQRVKLSYTNRRTFMQKIDELPTQTTGWTCDLITVKGDKCVKELMGNPAFRDLLVYAPEQAFRDEEGTNRIFDEMWTGDWWWDTQKRLPIGATIAALILSSDKTQLTQFRGDKSAWPVYLTIGNIDKATRRRPTAHATVLIGYLPVAKLECFTDTTRSVSGYQLFHYCMSRILQPIVKAGKEGVNILCADGFVRWVHPLLTAYVADFPEQCLIACCKESYCPRCRVEPKDRGEFVDSLLRDPERTSVILEHHRTGRRVPAFRKEGIRPVWKPFWSLLPYCDIFTCFTPDILHQLHKGVFKDHLVSWCMEIASTPEIDERFKRIPNFPGLRHFKKGVSFVSQWTGKEHKEMQRVFVGVLQDAVQPAVLRVAVAVIDFIYFSRLHIHTSATLEALKNTLKTFHENKSIIIDVGVREHFNIPKIHQMIHYCASIKSRGSPDGYNTENSERLHIDFAKEAYRASNKRDYVKQMTIWMGRQEATARFCSYLDWVFHSDERAKRDVVEVQEGEQDDGDDGQDESRLISRSDNRDGFPAFSALAIDDVGTRFLAPYFLASLQRYITRQYPPPHKPMLPNMTDRYDLYKILTISLTNLPTVGRFRQSSRIRATPEVPSMPGKPGLPSHFDMVLVHCAQELDNPHTKGTSLEGLRVAQVRAIFTLLKHLQASRLSEVLAYIEWFTPFNCPPHSDTKMYTTSRSIRYREHVPEVISIHDIAGSCHLLPKFGVKVDTGWNSATVLDQCKNFSLNRHITLGEFYAHLPESRGEARRLQ</sequence>
<dbReference type="GO" id="GO:0008270">
    <property type="term" value="F:zinc ion binding"/>
    <property type="evidence" value="ECO:0007669"/>
    <property type="project" value="UniProtKB-KW"/>
</dbReference>
<feature type="region of interest" description="Disordered" evidence="2">
    <location>
        <begin position="86"/>
        <end position="121"/>
    </location>
</feature>
<feature type="region of interest" description="Disordered" evidence="2">
    <location>
        <begin position="690"/>
        <end position="714"/>
    </location>
</feature>
<accession>A0A2H3BDK9</accession>
<feature type="compositionally biased region" description="Basic and acidic residues" evidence="2">
    <location>
        <begin position="705"/>
        <end position="714"/>
    </location>
</feature>
<evidence type="ECO:0000313" key="4">
    <source>
        <dbReference type="EMBL" id="PBK67760.1"/>
    </source>
</evidence>
<dbReference type="Pfam" id="PF18759">
    <property type="entry name" value="Plavaka"/>
    <property type="match status" value="1"/>
</dbReference>
<gene>
    <name evidence="4" type="ORF">ARMSODRAFT_988894</name>
</gene>
<feature type="compositionally biased region" description="Acidic residues" evidence="2">
    <location>
        <begin position="691"/>
        <end position="704"/>
    </location>
</feature>
<organism evidence="4 5">
    <name type="scientific">Armillaria solidipes</name>
    <dbReference type="NCBI Taxonomy" id="1076256"/>
    <lineage>
        <taxon>Eukaryota</taxon>
        <taxon>Fungi</taxon>
        <taxon>Dikarya</taxon>
        <taxon>Basidiomycota</taxon>
        <taxon>Agaricomycotina</taxon>
        <taxon>Agaricomycetes</taxon>
        <taxon>Agaricomycetidae</taxon>
        <taxon>Agaricales</taxon>
        <taxon>Marasmiineae</taxon>
        <taxon>Physalacriaceae</taxon>
        <taxon>Armillaria</taxon>
    </lineage>
</organism>
<reference evidence="5" key="1">
    <citation type="journal article" date="2017" name="Nat. Ecol. Evol.">
        <title>Genome expansion and lineage-specific genetic innovations in the forest pathogenic fungi Armillaria.</title>
        <authorList>
            <person name="Sipos G."/>
            <person name="Prasanna A.N."/>
            <person name="Walter M.C."/>
            <person name="O'Connor E."/>
            <person name="Balint B."/>
            <person name="Krizsan K."/>
            <person name="Kiss B."/>
            <person name="Hess J."/>
            <person name="Varga T."/>
            <person name="Slot J."/>
            <person name="Riley R."/>
            <person name="Boka B."/>
            <person name="Rigling D."/>
            <person name="Barry K."/>
            <person name="Lee J."/>
            <person name="Mihaltcheva S."/>
            <person name="LaButti K."/>
            <person name="Lipzen A."/>
            <person name="Waldron R."/>
            <person name="Moloney N.M."/>
            <person name="Sperisen C."/>
            <person name="Kredics L."/>
            <person name="Vagvoelgyi C."/>
            <person name="Patrignani A."/>
            <person name="Fitzpatrick D."/>
            <person name="Nagy I."/>
            <person name="Doyle S."/>
            <person name="Anderson J.B."/>
            <person name="Grigoriev I.V."/>
            <person name="Gueldener U."/>
            <person name="Muensterkoetter M."/>
            <person name="Nagy L.G."/>
        </authorList>
    </citation>
    <scope>NUCLEOTIDE SEQUENCE [LARGE SCALE GENOMIC DNA]</scope>
    <source>
        <strain evidence="5">28-4</strain>
    </source>
</reference>
<dbReference type="InterPro" id="IPR013087">
    <property type="entry name" value="Znf_C2H2_type"/>
</dbReference>
<dbReference type="Proteomes" id="UP000218334">
    <property type="component" value="Unassembled WGS sequence"/>
</dbReference>
<dbReference type="InterPro" id="IPR041078">
    <property type="entry name" value="Plavaka"/>
</dbReference>
<name>A0A2H3BDK9_9AGAR</name>
<dbReference type="AlphaFoldDB" id="A0A2H3BDK9"/>